<dbReference type="InterPro" id="IPR013685">
    <property type="entry name" value="POTRA_FtsQ_type"/>
</dbReference>
<evidence type="ECO:0000256" key="5">
    <source>
        <dbReference type="ARBA" id="ARBA00022989"/>
    </source>
</evidence>
<evidence type="ECO:0000256" key="7">
    <source>
        <dbReference type="ARBA" id="ARBA00023306"/>
    </source>
</evidence>
<dbReference type="GO" id="GO:0051301">
    <property type="term" value="P:cell division"/>
    <property type="evidence" value="ECO:0007669"/>
    <property type="project" value="UniProtKB-KW"/>
</dbReference>
<keyword evidence="7" id="KW-0131">Cell cycle</keyword>
<keyword evidence="6" id="KW-0472">Membrane</keyword>
<dbReference type="Proteomes" id="UP000008722">
    <property type="component" value="Chromosome"/>
</dbReference>
<dbReference type="OrthoDB" id="31612at2"/>
<keyword evidence="2" id="KW-1003">Cell membrane</keyword>
<dbReference type="GO" id="GO:0016020">
    <property type="term" value="C:membrane"/>
    <property type="evidence" value="ECO:0007669"/>
    <property type="project" value="UniProtKB-SubCell"/>
</dbReference>
<evidence type="ECO:0000256" key="2">
    <source>
        <dbReference type="ARBA" id="ARBA00022475"/>
    </source>
</evidence>
<dbReference type="KEGG" id="opr:Ocepr_1276"/>
<keyword evidence="3" id="KW-0132">Cell division</keyword>
<dbReference type="InterPro" id="IPR034746">
    <property type="entry name" value="POTRA"/>
</dbReference>
<gene>
    <name evidence="9" type="ordered locus">Ocepr_1276</name>
</gene>
<protein>
    <submittedName>
        <fullName evidence="9">Polypeptide-transport-associated domain protein FtsQ-type</fullName>
    </submittedName>
</protein>
<keyword evidence="4" id="KW-0812">Transmembrane</keyword>
<proteinExistence type="predicted"/>
<keyword evidence="5" id="KW-1133">Transmembrane helix</keyword>
<dbReference type="eggNOG" id="COG1589">
    <property type="taxonomic scope" value="Bacteria"/>
</dbReference>
<dbReference type="PROSITE" id="PS51779">
    <property type="entry name" value="POTRA"/>
    <property type="match status" value="1"/>
</dbReference>
<name>E4U8Q3_OCEP5</name>
<evidence type="ECO:0000313" key="9">
    <source>
        <dbReference type="EMBL" id="ADR36733.1"/>
    </source>
</evidence>
<dbReference type="HOGENOM" id="CLU_063837_0_0_0"/>
<keyword evidence="10" id="KW-1185">Reference proteome</keyword>
<evidence type="ECO:0000256" key="1">
    <source>
        <dbReference type="ARBA" id="ARBA00004370"/>
    </source>
</evidence>
<reference evidence="10" key="1">
    <citation type="submission" date="2010-11" db="EMBL/GenBank/DDBJ databases">
        <title>The complete sequence of chromosome of Oceanithermus profundus DSM 14977.</title>
        <authorList>
            <consortium name="US DOE Joint Genome Institute (JGI-PGF)"/>
            <person name="Lucas S."/>
            <person name="Copeland A."/>
            <person name="Lapidus A."/>
            <person name="Bruce D."/>
            <person name="Goodwin L."/>
            <person name="Pitluck S."/>
            <person name="Kyrpides N."/>
            <person name="Mavromatis K."/>
            <person name="Pagani I."/>
            <person name="Ivanova N."/>
            <person name="Zhang X."/>
            <person name="Brettin T."/>
            <person name="Detter J.C."/>
            <person name="Tapia R."/>
            <person name="Han C."/>
            <person name="Land M."/>
            <person name="Hauser L."/>
            <person name="Markowitz V."/>
            <person name="Cheng J.-F."/>
            <person name="Hugenholtz P."/>
            <person name="Woyke T."/>
            <person name="Wu D."/>
            <person name="Tindall B."/>
            <person name="Faehnrich R."/>
            <person name="Brambilla E."/>
            <person name="Klenk H.-P."/>
            <person name="Eisen J.A."/>
        </authorList>
    </citation>
    <scope>NUCLEOTIDE SEQUENCE [LARGE SCALE GENOMIC DNA]</scope>
    <source>
        <strain evidence="10">DSM 14977 / NBRC 100410 / VKM B-2274 / 506</strain>
    </source>
</reference>
<evidence type="ECO:0000256" key="6">
    <source>
        <dbReference type="ARBA" id="ARBA00023136"/>
    </source>
</evidence>
<evidence type="ECO:0000313" key="10">
    <source>
        <dbReference type="Proteomes" id="UP000008722"/>
    </source>
</evidence>
<dbReference type="STRING" id="670487.Ocepr_1276"/>
<dbReference type="Pfam" id="PF08478">
    <property type="entry name" value="POTRA_1"/>
    <property type="match status" value="1"/>
</dbReference>
<evidence type="ECO:0000259" key="8">
    <source>
        <dbReference type="PROSITE" id="PS51779"/>
    </source>
</evidence>
<reference evidence="9 10" key="2">
    <citation type="journal article" date="2011" name="Stand. Genomic Sci.">
        <title>Complete genome sequence of Oceanithermus profundus type strain (506).</title>
        <authorList>
            <person name="Pati A."/>
            <person name="Zhang X."/>
            <person name="Lapidus A."/>
            <person name="Nolan M."/>
            <person name="Lucas S."/>
            <person name="Del Rio T.G."/>
            <person name="Tice H."/>
            <person name="Cheng J.F."/>
            <person name="Tapia R."/>
            <person name="Han C."/>
            <person name="Goodwin L."/>
            <person name="Pitluck S."/>
            <person name="Liolios K."/>
            <person name="Pagani I."/>
            <person name="Ivanova N."/>
            <person name="Mavromatis K."/>
            <person name="Chen A."/>
            <person name="Palaniappan K."/>
            <person name="Hauser L."/>
            <person name="Jeffries C.D."/>
            <person name="Brambilla E.M."/>
            <person name="Rohl A."/>
            <person name="Mwirichia R."/>
            <person name="Rohde M."/>
            <person name="Tindall B.J."/>
            <person name="Sikorski J."/>
            <person name="Wirth R."/>
            <person name="Goker M."/>
            <person name="Woyke T."/>
            <person name="Detter J.C."/>
            <person name="Bristow J."/>
            <person name="Eisen J.A."/>
            <person name="Markowitz V."/>
            <person name="Hugenholtz P."/>
            <person name="Kyrpides N.C."/>
            <person name="Klenk H.P."/>
            <person name="Land M."/>
        </authorList>
    </citation>
    <scope>NUCLEOTIDE SEQUENCE [LARGE SCALE GENOMIC DNA]</scope>
    <source>
        <strain evidence="10">DSM 14977 / NBRC 100410 / VKM B-2274 / 506</strain>
    </source>
</reference>
<comment type="subcellular location">
    <subcellularLocation>
        <location evidence="1">Membrane</location>
    </subcellularLocation>
</comment>
<sequence precursor="true">MGGAALSRFVLALLLGATLYVASLVAWPIERVEVAGNAHLERARVLELADLYPGDPWLWATQGRLEALRADPWVLEARLERPRVGAVRIVVRERVPVATLETPEGPVGLAADGTRLPGAKPTGPVIEGFGHDRTLEALQIAALLPTAKRIAYNPAGFTVDWEGRHLWIRNLENLRVWLPRVDMIRGNDVAIYSWGVSIRR</sequence>
<evidence type="ECO:0000256" key="3">
    <source>
        <dbReference type="ARBA" id="ARBA00022618"/>
    </source>
</evidence>
<dbReference type="EMBL" id="CP002361">
    <property type="protein sequence ID" value="ADR36733.1"/>
    <property type="molecule type" value="Genomic_DNA"/>
</dbReference>
<evidence type="ECO:0000256" key="4">
    <source>
        <dbReference type="ARBA" id="ARBA00022692"/>
    </source>
</evidence>
<organism evidence="9 10">
    <name type="scientific">Oceanithermus profundus (strain DSM 14977 / NBRC 100410 / VKM B-2274 / 506)</name>
    <dbReference type="NCBI Taxonomy" id="670487"/>
    <lineage>
        <taxon>Bacteria</taxon>
        <taxon>Thermotogati</taxon>
        <taxon>Deinococcota</taxon>
        <taxon>Deinococci</taxon>
        <taxon>Thermales</taxon>
        <taxon>Thermaceae</taxon>
        <taxon>Oceanithermus</taxon>
    </lineage>
</organism>
<dbReference type="AlphaFoldDB" id="E4U8Q3"/>
<feature type="domain" description="POTRA" evidence="8">
    <location>
        <begin position="27"/>
        <end position="94"/>
    </location>
</feature>
<accession>E4U8Q3</accession>